<dbReference type="Proteomes" id="UP001165063">
    <property type="component" value="Unassembled WGS sequence"/>
</dbReference>
<evidence type="ECO:0000313" key="1">
    <source>
        <dbReference type="EMBL" id="GME81243.1"/>
    </source>
</evidence>
<comment type="caution">
    <text evidence="1">The sequence shown here is derived from an EMBL/GenBank/DDBJ whole genome shotgun (WGS) entry which is preliminary data.</text>
</comment>
<name>A0A9W6WKW2_AMBMO</name>
<dbReference type="AlphaFoldDB" id="A0A9W6WKW2"/>
<accession>A0A9W6WKW2</accession>
<dbReference type="EMBL" id="BSXU01014672">
    <property type="protein sequence ID" value="GME81243.1"/>
    <property type="molecule type" value="Genomic_DNA"/>
</dbReference>
<protein>
    <submittedName>
        <fullName evidence="1">Unnamed protein product</fullName>
    </submittedName>
</protein>
<sequence length="79" mass="8378">MNSKVDDLALVSLVKAKAKSNVLVAKVLIDQSLNGLKVADDISTQVLKDSAKLIGGFNPESVPETAVVEDFVLPAWKKG</sequence>
<organism evidence="1 2">
    <name type="scientific">Ambrosiozyma monospora</name>
    <name type="common">Yeast</name>
    <name type="synonym">Endomycopsis monosporus</name>
    <dbReference type="NCBI Taxonomy" id="43982"/>
    <lineage>
        <taxon>Eukaryota</taxon>
        <taxon>Fungi</taxon>
        <taxon>Dikarya</taxon>
        <taxon>Ascomycota</taxon>
        <taxon>Saccharomycotina</taxon>
        <taxon>Pichiomycetes</taxon>
        <taxon>Pichiales</taxon>
        <taxon>Pichiaceae</taxon>
        <taxon>Ambrosiozyma</taxon>
    </lineage>
</organism>
<proteinExistence type="predicted"/>
<evidence type="ECO:0000313" key="2">
    <source>
        <dbReference type="Proteomes" id="UP001165063"/>
    </source>
</evidence>
<reference evidence="1" key="1">
    <citation type="submission" date="2023-04" db="EMBL/GenBank/DDBJ databases">
        <title>Ambrosiozyma monospora NBRC 1965.</title>
        <authorList>
            <person name="Ichikawa N."/>
            <person name="Sato H."/>
            <person name="Tonouchi N."/>
        </authorList>
    </citation>
    <scope>NUCLEOTIDE SEQUENCE</scope>
    <source>
        <strain evidence="1">NBRC 1965</strain>
    </source>
</reference>
<keyword evidence="2" id="KW-1185">Reference proteome</keyword>
<gene>
    <name evidence="1" type="ORF">Amon01_000997600</name>
</gene>